<accession>R4Z086</accession>
<dbReference type="AlphaFoldDB" id="R4Z086"/>
<gene>
    <name evidence="2" type="ORF">BN381_330123</name>
</gene>
<dbReference type="CDD" id="cd02440">
    <property type="entry name" value="AdoMet_MTases"/>
    <property type="match status" value="1"/>
</dbReference>
<dbReference type="STRING" id="1229780.BN381_330123"/>
<dbReference type="HOGENOM" id="CLU_037990_7_4_11"/>
<dbReference type="Pfam" id="PF08241">
    <property type="entry name" value="Methyltransf_11"/>
    <property type="match status" value="1"/>
</dbReference>
<proteinExistence type="predicted"/>
<name>R4Z086_9ACTN</name>
<dbReference type="PANTHER" id="PTHR45036">
    <property type="entry name" value="METHYLTRANSFERASE LIKE 7B"/>
    <property type="match status" value="1"/>
</dbReference>
<dbReference type="InterPro" id="IPR029063">
    <property type="entry name" value="SAM-dependent_MTases_sf"/>
</dbReference>
<dbReference type="GO" id="GO:0008757">
    <property type="term" value="F:S-adenosylmethionine-dependent methyltransferase activity"/>
    <property type="evidence" value="ECO:0007669"/>
    <property type="project" value="InterPro"/>
</dbReference>
<reference evidence="2 3" key="1">
    <citation type="journal article" date="2013" name="ISME J.">
        <title>Metabolic model for the filamentous 'Candidatus Microthrix parvicella' based on genomic and metagenomic analyses.</title>
        <authorList>
            <person name="Jon McIlroy S."/>
            <person name="Kristiansen R."/>
            <person name="Albertsen M."/>
            <person name="Michael Karst S."/>
            <person name="Rossetti S."/>
            <person name="Lund Nielsen J."/>
            <person name="Tandoi V."/>
            <person name="James Seviour R."/>
            <person name="Nielsen P.H."/>
        </authorList>
    </citation>
    <scope>NUCLEOTIDE SEQUENCE [LARGE SCALE GENOMIC DNA]</scope>
    <source>
        <strain evidence="2 3">RN1</strain>
    </source>
</reference>
<dbReference type="OrthoDB" id="65624at2"/>
<evidence type="ECO:0000313" key="2">
    <source>
        <dbReference type="EMBL" id="CCM64138.1"/>
    </source>
</evidence>
<comment type="caution">
    <text evidence="2">The sequence shown here is derived from an EMBL/GenBank/DDBJ whole genome shotgun (WGS) entry which is preliminary data.</text>
</comment>
<keyword evidence="3" id="KW-1185">Reference proteome</keyword>
<keyword evidence="2" id="KW-0489">Methyltransferase</keyword>
<dbReference type="RefSeq" id="WP_012227753.1">
    <property type="nucleotide sequence ID" value="NZ_HG422565.1"/>
</dbReference>
<dbReference type="InterPro" id="IPR052356">
    <property type="entry name" value="Thiol_S-MT"/>
</dbReference>
<dbReference type="SUPFAM" id="SSF53335">
    <property type="entry name" value="S-adenosyl-L-methionine-dependent methyltransferases"/>
    <property type="match status" value="1"/>
</dbReference>
<dbReference type="Proteomes" id="UP000018291">
    <property type="component" value="Unassembled WGS sequence"/>
</dbReference>
<protein>
    <submittedName>
        <fullName evidence="2">Methyltransferase type 11</fullName>
    </submittedName>
</protein>
<dbReference type="GO" id="GO:0032259">
    <property type="term" value="P:methylation"/>
    <property type="evidence" value="ECO:0007669"/>
    <property type="project" value="UniProtKB-KW"/>
</dbReference>
<evidence type="ECO:0000313" key="3">
    <source>
        <dbReference type="Proteomes" id="UP000018291"/>
    </source>
</evidence>
<sequence length="205" mass="22278">MGFYANRVLPPIIDRVLSTGHIKKHRSHVVPGASGTVVELGFGTGTNLEFYDPEAVTEVLAVDPATGARNRAAARISDFARPVRWVALDGERLPLEDASVDTVVAAFTLCTIPDVEAALAEARRVLKPSGQFRYLEHGLHPDPKVAVWQRRIEPVWKVLAGGCHLTRDADELVRAAGFDLVESEHHSMPGPRFSTALYEGVAIPA</sequence>
<dbReference type="InterPro" id="IPR013216">
    <property type="entry name" value="Methyltransf_11"/>
</dbReference>
<keyword evidence="2" id="KW-0808">Transferase</keyword>
<dbReference type="EMBL" id="CANL01000027">
    <property type="protein sequence ID" value="CCM64138.1"/>
    <property type="molecule type" value="Genomic_DNA"/>
</dbReference>
<dbReference type="PANTHER" id="PTHR45036:SF1">
    <property type="entry name" value="METHYLTRANSFERASE LIKE 7A"/>
    <property type="match status" value="1"/>
</dbReference>
<evidence type="ECO:0000259" key="1">
    <source>
        <dbReference type="Pfam" id="PF08241"/>
    </source>
</evidence>
<dbReference type="Gene3D" id="3.40.50.150">
    <property type="entry name" value="Vaccinia Virus protein VP39"/>
    <property type="match status" value="1"/>
</dbReference>
<dbReference type="eggNOG" id="COG2226">
    <property type="taxonomic scope" value="Bacteria"/>
</dbReference>
<feature type="domain" description="Methyltransferase type 11" evidence="1">
    <location>
        <begin position="39"/>
        <end position="132"/>
    </location>
</feature>
<organism evidence="2 3">
    <name type="scientific">Candidatus Neomicrothrix parvicella RN1</name>
    <dbReference type="NCBI Taxonomy" id="1229780"/>
    <lineage>
        <taxon>Bacteria</taxon>
        <taxon>Bacillati</taxon>
        <taxon>Actinomycetota</taxon>
        <taxon>Acidimicrobiia</taxon>
        <taxon>Acidimicrobiales</taxon>
        <taxon>Microthrixaceae</taxon>
        <taxon>Candidatus Neomicrothrix</taxon>
    </lineage>
</organism>